<keyword evidence="2" id="KW-1185">Reference proteome</keyword>
<reference evidence="1 2" key="1">
    <citation type="journal article" date="2021" name="J. Hered.">
        <title>A chromosome-level genome assembly of the parasitoid wasp, Cotesia glomerata (Hymenoptera: Braconidae).</title>
        <authorList>
            <person name="Pinto B.J."/>
            <person name="Weis J.J."/>
            <person name="Gamble T."/>
            <person name="Ode P.J."/>
            <person name="Paul R."/>
            <person name="Zaspel J.M."/>
        </authorList>
    </citation>
    <scope>NUCLEOTIDE SEQUENCE [LARGE SCALE GENOMIC DNA]</scope>
    <source>
        <strain evidence="1">CgM1</strain>
    </source>
</reference>
<evidence type="ECO:0000313" key="2">
    <source>
        <dbReference type="Proteomes" id="UP000826195"/>
    </source>
</evidence>
<gene>
    <name evidence="1" type="ORF">KQX54_003458</name>
</gene>
<dbReference type="AlphaFoldDB" id="A0AAV7IT31"/>
<sequence>MLRSALSLGWLPKWYYARPRGYEYKHGASLRGTFICSLPLEPTPSRIASLSPRHLVSSLTPSATLGANVPLIAIIVYFAIRLEHPRWYERGWEEGRGRLGEKEGKEEGVFRYILSERIDHFYRGHDPHKRKTVGWLLAPVRGSWLLAAGGWRVGTVDNLVLGELMKDWKMLSENSRNAVAVYDRWLDGDGECACA</sequence>
<name>A0AAV7IT31_COTGL</name>
<comment type="caution">
    <text evidence="1">The sequence shown here is derived from an EMBL/GenBank/DDBJ whole genome shotgun (WGS) entry which is preliminary data.</text>
</comment>
<proteinExistence type="predicted"/>
<evidence type="ECO:0000313" key="1">
    <source>
        <dbReference type="EMBL" id="KAH0557307.1"/>
    </source>
</evidence>
<organism evidence="1 2">
    <name type="scientific">Cotesia glomerata</name>
    <name type="common">Lepidopteran parasitic wasp</name>
    <name type="synonym">Apanteles glomeratus</name>
    <dbReference type="NCBI Taxonomy" id="32391"/>
    <lineage>
        <taxon>Eukaryota</taxon>
        <taxon>Metazoa</taxon>
        <taxon>Ecdysozoa</taxon>
        <taxon>Arthropoda</taxon>
        <taxon>Hexapoda</taxon>
        <taxon>Insecta</taxon>
        <taxon>Pterygota</taxon>
        <taxon>Neoptera</taxon>
        <taxon>Endopterygota</taxon>
        <taxon>Hymenoptera</taxon>
        <taxon>Apocrita</taxon>
        <taxon>Ichneumonoidea</taxon>
        <taxon>Braconidae</taxon>
        <taxon>Microgastrinae</taxon>
        <taxon>Cotesia</taxon>
    </lineage>
</organism>
<dbReference type="EMBL" id="JAHXZJ010000747">
    <property type="protein sequence ID" value="KAH0557307.1"/>
    <property type="molecule type" value="Genomic_DNA"/>
</dbReference>
<accession>A0AAV7IT31</accession>
<dbReference type="Proteomes" id="UP000826195">
    <property type="component" value="Unassembled WGS sequence"/>
</dbReference>
<protein>
    <submittedName>
        <fullName evidence="1">Uncharacterized protein</fullName>
    </submittedName>
</protein>